<proteinExistence type="inferred from homology"/>
<evidence type="ECO:0000313" key="17">
    <source>
        <dbReference type="EMBL" id="KAF7495033.1"/>
    </source>
</evidence>
<evidence type="ECO:0000256" key="15">
    <source>
        <dbReference type="SAM" id="Phobius"/>
    </source>
</evidence>
<evidence type="ECO:0000256" key="8">
    <source>
        <dbReference type="ARBA" id="ARBA00023002"/>
    </source>
</evidence>
<keyword evidence="9" id="KW-0408">Iron</keyword>
<keyword evidence="6" id="KW-0276">Fatty acid metabolism</keyword>
<evidence type="ECO:0000256" key="7">
    <source>
        <dbReference type="ARBA" id="ARBA00022989"/>
    </source>
</evidence>
<feature type="transmembrane region" description="Helical" evidence="15">
    <location>
        <begin position="403"/>
        <end position="422"/>
    </location>
</feature>
<evidence type="ECO:0000313" key="18">
    <source>
        <dbReference type="EnsemblMetazoa" id="KAF7495033.1"/>
    </source>
</evidence>
<evidence type="ECO:0000256" key="1">
    <source>
        <dbReference type="ARBA" id="ARBA00004141"/>
    </source>
</evidence>
<dbReference type="PROSITE" id="PS00476">
    <property type="entry name" value="FATTY_ACID_DESATUR_1"/>
    <property type="match status" value="1"/>
</dbReference>
<dbReference type="GO" id="GO:0004768">
    <property type="term" value="F:stearoyl-CoA 9-desaturase activity"/>
    <property type="evidence" value="ECO:0007669"/>
    <property type="project" value="TreeGrafter"/>
</dbReference>
<dbReference type="PANTHER" id="PTHR11351">
    <property type="entry name" value="ACYL-COA DESATURASE"/>
    <property type="match status" value="1"/>
</dbReference>
<keyword evidence="3 13" id="KW-0444">Lipid biosynthesis</keyword>
<keyword evidence="4 13" id="KW-0812">Transmembrane</keyword>
<dbReference type="InterPro" id="IPR015876">
    <property type="entry name" value="Acyl-CoA_DS"/>
</dbReference>
<keyword evidence="10" id="KW-0443">Lipid metabolism</keyword>
<dbReference type="GO" id="GO:0006636">
    <property type="term" value="P:unsaturated fatty acid biosynthetic process"/>
    <property type="evidence" value="ECO:0007669"/>
    <property type="project" value="TreeGrafter"/>
</dbReference>
<comment type="domain">
    <text evidence="13">The histidine box domains are involved in binding the catalytic metal ions.</text>
</comment>
<gene>
    <name evidence="17" type="primary">SSS_724g</name>
    <name evidence="17" type="ORF">SSS_724</name>
</gene>
<reference evidence="18" key="3">
    <citation type="submission" date="2022-06" db="UniProtKB">
        <authorList>
            <consortium name="EnsemblMetazoa"/>
        </authorList>
    </citation>
    <scope>IDENTIFICATION</scope>
</reference>
<dbReference type="OrthoDB" id="10260134at2759"/>
<evidence type="ECO:0000256" key="13">
    <source>
        <dbReference type="RuleBase" id="RU000581"/>
    </source>
</evidence>
<name>A0A834RE50_SARSC</name>
<evidence type="ECO:0000256" key="5">
    <source>
        <dbReference type="ARBA" id="ARBA00022723"/>
    </source>
</evidence>
<evidence type="ECO:0000256" key="11">
    <source>
        <dbReference type="ARBA" id="ARBA00023136"/>
    </source>
</evidence>
<dbReference type="GO" id="GO:0005789">
    <property type="term" value="C:endoplasmic reticulum membrane"/>
    <property type="evidence" value="ECO:0007669"/>
    <property type="project" value="TreeGrafter"/>
</dbReference>
<feature type="domain" description="Fatty acid desaturase" evidence="16">
    <location>
        <begin position="137"/>
        <end position="348"/>
    </location>
</feature>
<dbReference type="AlphaFoldDB" id="A0A834RE50"/>
<protein>
    <submittedName>
        <fullName evidence="17">Stearoyl-CoA desaturase 5</fullName>
    </submittedName>
</protein>
<keyword evidence="8 13" id="KW-0560">Oxidoreductase</keyword>
<accession>A0A834RE50</accession>
<keyword evidence="19" id="KW-1185">Reference proteome</keyword>
<dbReference type="PRINTS" id="PR00075">
    <property type="entry name" value="FACDDSATRASE"/>
</dbReference>
<dbReference type="EnsemblMetazoa" id="SSS_724s_mrna">
    <property type="protein sequence ID" value="KAF7495033.1"/>
    <property type="gene ID" value="SSS_724"/>
</dbReference>
<dbReference type="EMBL" id="WVUK01000050">
    <property type="protein sequence ID" value="KAF7495033.1"/>
    <property type="molecule type" value="Genomic_DNA"/>
</dbReference>
<keyword evidence="7 15" id="KW-1133">Transmembrane helix</keyword>
<comment type="cofactor">
    <cofactor evidence="13">
        <name>Fe(2+)</name>
        <dbReference type="ChEBI" id="CHEBI:29033"/>
    </cofactor>
</comment>
<dbReference type="PANTHER" id="PTHR11351:SF31">
    <property type="entry name" value="DESATURASE 1, ISOFORM A-RELATED"/>
    <property type="match status" value="1"/>
</dbReference>
<evidence type="ECO:0000259" key="16">
    <source>
        <dbReference type="Pfam" id="PF00487"/>
    </source>
</evidence>
<evidence type="ECO:0000313" key="19">
    <source>
        <dbReference type="Proteomes" id="UP000070412"/>
    </source>
</evidence>
<dbReference type="GO" id="GO:0005506">
    <property type="term" value="F:iron ion binding"/>
    <property type="evidence" value="ECO:0007669"/>
    <property type="project" value="TreeGrafter"/>
</dbReference>
<evidence type="ECO:0000256" key="3">
    <source>
        <dbReference type="ARBA" id="ARBA00022516"/>
    </source>
</evidence>
<sequence>MLEQLASIPKPILSHHSDDNNNEIASMNSKLNNLENRLDSNGPNADLSQKLDAYMEKLSEIPGEPKNSCTNIDEIVKEAATITIEDENPSTGLKKFYEFILRLKWSNIFYLTILHIAFVFGCIRAATHPVKAYTAAAAVAIGFLSGIGMSVGAHRYWAHRSFKAKPLLRLALMLLQTMTMNGSIFSYSRDHRNHHKYSDTEADPKNPSKGLFHAHVGWWLRKKSPIVIMMGRKFDVSDLWNDRLVRFQHQYYIPLFVLVSIVLPTIVPWLIWNENLLTSFSVMFLIRVTVVLHLLFCVNSVAHHYGNRPYDFRIRPADSRFINYLSMGEGNHNYHHVFPYDYRSVNTASWEYFDPISAFIEAAKLFGLAYDCKRASPRVIEGIVRRKGIPAHFDKKRSFTFRVFNACFDWICGTIVSLWILYPFIIYKAFTGQEIIILSFAPY</sequence>
<reference evidence="19" key="1">
    <citation type="journal article" date="2020" name="PLoS Negl. Trop. Dis.">
        <title>High-quality nuclear genome for Sarcoptes scabiei-A critical resource for a neglected parasite.</title>
        <authorList>
            <person name="Korhonen P.K."/>
            <person name="Gasser R.B."/>
            <person name="Ma G."/>
            <person name="Wang T."/>
            <person name="Stroehlein A.J."/>
            <person name="Young N.D."/>
            <person name="Ang C.S."/>
            <person name="Fernando D.D."/>
            <person name="Lu H.C."/>
            <person name="Taylor S."/>
            <person name="Reynolds S.L."/>
            <person name="Mofiz E."/>
            <person name="Najaraj S.H."/>
            <person name="Gowda H."/>
            <person name="Madugundu A."/>
            <person name="Renuse S."/>
            <person name="Holt D."/>
            <person name="Pandey A."/>
            <person name="Papenfuss A.T."/>
            <person name="Fischer K."/>
        </authorList>
    </citation>
    <scope>NUCLEOTIDE SEQUENCE [LARGE SCALE GENOMIC DNA]</scope>
</reference>
<keyword evidence="11 15" id="KW-0472">Membrane</keyword>
<feature type="region of interest" description="Disordered" evidence="14">
    <location>
        <begin position="1"/>
        <end position="25"/>
    </location>
</feature>
<evidence type="ECO:0000256" key="4">
    <source>
        <dbReference type="ARBA" id="ARBA00022692"/>
    </source>
</evidence>
<feature type="transmembrane region" description="Helical" evidence="15">
    <location>
        <begin position="108"/>
        <end position="126"/>
    </location>
</feature>
<keyword evidence="5" id="KW-0479">Metal-binding</keyword>
<evidence type="ECO:0000256" key="6">
    <source>
        <dbReference type="ARBA" id="ARBA00022832"/>
    </source>
</evidence>
<feature type="transmembrane region" description="Helical" evidence="15">
    <location>
        <begin position="284"/>
        <end position="305"/>
    </location>
</feature>
<keyword evidence="12 13" id="KW-0275">Fatty acid biosynthesis</keyword>
<feature type="transmembrane region" description="Helical" evidence="15">
    <location>
        <begin position="251"/>
        <end position="272"/>
    </location>
</feature>
<evidence type="ECO:0000256" key="10">
    <source>
        <dbReference type="ARBA" id="ARBA00023098"/>
    </source>
</evidence>
<organism evidence="17">
    <name type="scientific">Sarcoptes scabiei</name>
    <name type="common">Itch mite</name>
    <name type="synonym">Acarus scabiei</name>
    <dbReference type="NCBI Taxonomy" id="52283"/>
    <lineage>
        <taxon>Eukaryota</taxon>
        <taxon>Metazoa</taxon>
        <taxon>Ecdysozoa</taxon>
        <taxon>Arthropoda</taxon>
        <taxon>Chelicerata</taxon>
        <taxon>Arachnida</taxon>
        <taxon>Acari</taxon>
        <taxon>Acariformes</taxon>
        <taxon>Sarcoptiformes</taxon>
        <taxon>Astigmata</taxon>
        <taxon>Psoroptidia</taxon>
        <taxon>Sarcoptoidea</taxon>
        <taxon>Sarcoptidae</taxon>
        <taxon>Sarcoptinae</taxon>
        <taxon>Sarcoptes</taxon>
    </lineage>
</organism>
<evidence type="ECO:0000256" key="2">
    <source>
        <dbReference type="ARBA" id="ARBA00009295"/>
    </source>
</evidence>
<evidence type="ECO:0000256" key="14">
    <source>
        <dbReference type="SAM" id="MobiDB-lite"/>
    </source>
</evidence>
<dbReference type="InterPro" id="IPR005804">
    <property type="entry name" value="FA_desaturase_dom"/>
</dbReference>
<comment type="similarity">
    <text evidence="2 13">Belongs to the fatty acid desaturase type 1 family.</text>
</comment>
<evidence type="ECO:0000256" key="9">
    <source>
        <dbReference type="ARBA" id="ARBA00023004"/>
    </source>
</evidence>
<dbReference type="Proteomes" id="UP000070412">
    <property type="component" value="Unassembled WGS sequence"/>
</dbReference>
<evidence type="ECO:0000256" key="12">
    <source>
        <dbReference type="ARBA" id="ARBA00023160"/>
    </source>
</evidence>
<reference evidence="17" key="2">
    <citation type="submission" date="2020-01" db="EMBL/GenBank/DDBJ databases">
        <authorList>
            <person name="Korhonen P.K.K."/>
            <person name="Guangxu M.G."/>
            <person name="Wang T.W."/>
            <person name="Stroehlein A.J.S."/>
            <person name="Young N.D."/>
            <person name="Ang C.-S.A."/>
            <person name="Fernando D.W.F."/>
            <person name="Lu H.L."/>
            <person name="Taylor S.T."/>
            <person name="Ehtesham M.E.M."/>
            <person name="Najaraj S.H.N."/>
            <person name="Harsha G.H.G."/>
            <person name="Madugundu A.M."/>
            <person name="Renuse S.R."/>
            <person name="Holt D.H."/>
            <person name="Pandey A.P."/>
            <person name="Papenfuss A.P."/>
            <person name="Gasser R.B.G."/>
            <person name="Fischer K.F."/>
        </authorList>
    </citation>
    <scope>NUCLEOTIDE SEQUENCE</scope>
    <source>
        <strain evidence="17">SSS_KF_BRIS2020</strain>
    </source>
</reference>
<dbReference type="InterPro" id="IPR001522">
    <property type="entry name" value="FADS-1_CS"/>
</dbReference>
<feature type="transmembrane region" description="Helical" evidence="15">
    <location>
        <begin position="132"/>
        <end position="153"/>
    </location>
</feature>
<comment type="subcellular location">
    <subcellularLocation>
        <location evidence="1">Membrane</location>
        <topology evidence="1">Multi-pass membrane protein</topology>
    </subcellularLocation>
</comment>
<dbReference type="CDD" id="cd03505">
    <property type="entry name" value="Delta9-FADS-like"/>
    <property type="match status" value="1"/>
</dbReference>
<dbReference type="Pfam" id="PF00487">
    <property type="entry name" value="FA_desaturase"/>
    <property type="match status" value="1"/>
</dbReference>